<dbReference type="GO" id="GO:0055085">
    <property type="term" value="P:transmembrane transport"/>
    <property type="evidence" value="ECO:0007669"/>
    <property type="project" value="TreeGrafter"/>
</dbReference>
<protein>
    <submittedName>
        <fullName evidence="9">Membrane protein</fullName>
    </submittedName>
</protein>
<evidence type="ECO:0000256" key="6">
    <source>
        <dbReference type="ARBA" id="ARBA00022989"/>
    </source>
</evidence>
<organism evidence="9 10">
    <name type="scientific">Rhodococcus opacus</name>
    <name type="common">Nocardia opaca</name>
    <dbReference type="NCBI Taxonomy" id="37919"/>
    <lineage>
        <taxon>Bacteria</taxon>
        <taxon>Bacillati</taxon>
        <taxon>Actinomycetota</taxon>
        <taxon>Actinomycetes</taxon>
        <taxon>Mycobacteriales</taxon>
        <taxon>Nocardiaceae</taxon>
        <taxon>Rhodococcus</taxon>
    </lineage>
</organism>
<dbReference type="Pfam" id="PF01594">
    <property type="entry name" value="AI-2E_transport"/>
    <property type="match status" value="1"/>
</dbReference>
<evidence type="ECO:0000256" key="3">
    <source>
        <dbReference type="ARBA" id="ARBA00022448"/>
    </source>
</evidence>
<feature type="transmembrane region" description="Helical" evidence="8">
    <location>
        <begin position="29"/>
        <end position="51"/>
    </location>
</feature>
<name>A0A076EHE5_RHOOP</name>
<evidence type="ECO:0000313" key="9">
    <source>
        <dbReference type="EMBL" id="AII05176.1"/>
    </source>
</evidence>
<dbReference type="RefSeq" id="WP_037231535.1">
    <property type="nucleotide sequence ID" value="NZ_CP008947.1"/>
</dbReference>
<feature type="transmembrane region" description="Helical" evidence="8">
    <location>
        <begin position="174"/>
        <end position="192"/>
    </location>
</feature>
<keyword evidence="3" id="KW-0813">Transport</keyword>
<evidence type="ECO:0000256" key="2">
    <source>
        <dbReference type="ARBA" id="ARBA00009773"/>
    </source>
</evidence>
<gene>
    <name evidence="9" type="ORF">EP51_11360</name>
</gene>
<reference evidence="9 10" key="1">
    <citation type="submission" date="2014-07" db="EMBL/GenBank/DDBJ databases">
        <title>Genome Sequence of Rhodococcus opacus Strain R7, a Biodegrader of Mono- and Polycyclic Aromatic Hydrocarbons.</title>
        <authorList>
            <person name="Di Gennaro P."/>
            <person name="Zampolli J."/>
            <person name="Presti I."/>
            <person name="Cappelletti M."/>
            <person name="D'Ursi P."/>
            <person name="Orro A."/>
            <person name="Mezzelani A."/>
            <person name="Milanesi L."/>
        </authorList>
    </citation>
    <scope>NUCLEOTIDE SEQUENCE [LARGE SCALE GENOMIC DNA]</scope>
    <source>
        <strain evidence="9 10">R7</strain>
    </source>
</reference>
<feature type="transmembrane region" description="Helical" evidence="8">
    <location>
        <begin position="240"/>
        <end position="264"/>
    </location>
</feature>
<evidence type="ECO:0000256" key="8">
    <source>
        <dbReference type="SAM" id="Phobius"/>
    </source>
</evidence>
<feature type="transmembrane region" description="Helical" evidence="8">
    <location>
        <begin position="324"/>
        <end position="357"/>
    </location>
</feature>
<comment type="subcellular location">
    <subcellularLocation>
        <location evidence="1">Cell membrane</location>
        <topology evidence="1">Multi-pass membrane protein</topology>
    </subcellularLocation>
</comment>
<sequence>MTEKEAPAPSGSTVTKPDRGHLIGVGAMWVAKWSLVLVAISLGALLFGWIIEKLWVIVLPVLLAVVVCTVLWPPTRAMTRRRIPPAAAAATSLVVFIAVVAGIIAGIVPSVVSQAPELANKATQGINQVQDWLKGPPINLQDDQIDQGIHTIIVKVQESGTVIASGVFTGVSTASSLLITLGLVLVLSFFFIKDGPRFIPWLHSVSGGRAGRHLEVVLGRMWDTLGGFIRTQALVSLIDAVFIGAGLLILGVPLAPVLAILTFIGGFIPIVGAFVAGALAVLVALVANGLTTAVIVLIIILVVQQIEGNVLQPVLQSKSMKLHAVVVLLAVTAGGSVFGIVGAFLAVPAAAVAAVVVRYIGEQIDEHSAESNIADAVAANEDLDDAEREGVTVDQAAVAPKAD</sequence>
<dbReference type="InterPro" id="IPR002549">
    <property type="entry name" value="AI-2E-like"/>
</dbReference>
<dbReference type="GO" id="GO:0005886">
    <property type="term" value="C:plasma membrane"/>
    <property type="evidence" value="ECO:0007669"/>
    <property type="project" value="UniProtKB-SubCell"/>
</dbReference>
<evidence type="ECO:0000313" key="10">
    <source>
        <dbReference type="Proteomes" id="UP000028488"/>
    </source>
</evidence>
<proteinExistence type="inferred from homology"/>
<dbReference type="eggNOG" id="COG0628">
    <property type="taxonomic scope" value="Bacteria"/>
</dbReference>
<dbReference type="PANTHER" id="PTHR21716">
    <property type="entry name" value="TRANSMEMBRANE PROTEIN"/>
    <property type="match status" value="1"/>
</dbReference>
<evidence type="ECO:0000256" key="4">
    <source>
        <dbReference type="ARBA" id="ARBA00022475"/>
    </source>
</evidence>
<evidence type="ECO:0000256" key="1">
    <source>
        <dbReference type="ARBA" id="ARBA00004651"/>
    </source>
</evidence>
<accession>A0A076EHE5</accession>
<keyword evidence="5 8" id="KW-0812">Transmembrane</keyword>
<dbReference type="AlphaFoldDB" id="A0A076EHE5"/>
<evidence type="ECO:0000256" key="5">
    <source>
        <dbReference type="ARBA" id="ARBA00022692"/>
    </source>
</evidence>
<keyword evidence="6 8" id="KW-1133">Transmembrane helix</keyword>
<feature type="transmembrane region" description="Helical" evidence="8">
    <location>
        <begin position="57"/>
        <end position="74"/>
    </location>
</feature>
<feature type="transmembrane region" description="Helical" evidence="8">
    <location>
        <begin position="86"/>
        <end position="108"/>
    </location>
</feature>
<evidence type="ECO:0000256" key="7">
    <source>
        <dbReference type="ARBA" id="ARBA00023136"/>
    </source>
</evidence>
<keyword evidence="4" id="KW-1003">Cell membrane</keyword>
<dbReference type="PANTHER" id="PTHR21716:SF53">
    <property type="entry name" value="PERMEASE PERM-RELATED"/>
    <property type="match status" value="1"/>
</dbReference>
<dbReference type="EMBL" id="CP008947">
    <property type="protein sequence ID" value="AII05176.1"/>
    <property type="molecule type" value="Genomic_DNA"/>
</dbReference>
<comment type="similarity">
    <text evidence="2">Belongs to the autoinducer-2 exporter (AI-2E) (TC 2.A.86) family.</text>
</comment>
<keyword evidence="7 8" id="KW-0472">Membrane</keyword>
<feature type="transmembrane region" description="Helical" evidence="8">
    <location>
        <begin position="270"/>
        <end position="303"/>
    </location>
</feature>
<dbReference type="Proteomes" id="UP000028488">
    <property type="component" value="Chromosome"/>
</dbReference>